<dbReference type="InterPro" id="IPR027482">
    <property type="entry name" value="Sec1-like_dom2"/>
</dbReference>
<dbReference type="SUPFAM" id="SSF56815">
    <property type="entry name" value="Sec1/munc18-like (SM) proteins"/>
    <property type="match status" value="1"/>
</dbReference>
<dbReference type="Gene3D" id="3.90.830.10">
    <property type="entry name" value="Syntaxin Binding Protein 1, Chain A, domain 2"/>
    <property type="match status" value="1"/>
</dbReference>
<accession>L2GX95</accession>
<keyword evidence="3" id="KW-1185">Reference proteome</keyword>
<sequence length="500" mass="59337">MNLKEMMRDKIVKDVLRPSSEDEWHVFVYNASTARILTYIFTKTQILSNEILSMQRLELKRDPIPYPAIYFVTHCKETYKAIKKDVKNKIYTKYYVVHTNRINENDKIIGENIFYKYVDINFVVINERIFTGLNGVGDAIRSFSSILKLRFNVINLRADTDLYEQLKTCSSTSESRNEYYNSDLIVLDRSFDMIVPLIHFFNFESLIHDLNLCENNTDESPLYREIRYMHIADTNSVLNSKAQKLVEGMKKIDKKTDINEIHKLVLEAPENIKLKESVNRYINLAEDTLNLFEKEQLNYIATFEQNISTGYDNKGNRYHGGLKDVFGILNQKIRRENKFRLVLLLLSTHYDFQTNEVTKLKEKLMLTDQEIKIFEKLKTMRKNFNKRKEYNSKFTYEISRYDPLLHDLLRAFVQNKNNRFSNLVKRETTEKKESLRKSSFVFMKHEAKKKTLVLYIDVVTYPEMMLINQMSEKSSYEIFVCTNQVVTPKEYLKWLGEIKI</sequence>
<dbReference type="InterPro" id="IPR001619">
    <property type="entry name" value="Sec1-like"/>
</dbReference>
<protein>
    <recommendedName>
        <fullName evidence="4">Sec1 family protein</fullName>
    </recommendedName>
</protein>
<evidence type="ECO:0000313" key="3">
    <source>
        <dbReference type="Proteomes" id="UP000011081"/>
    </source>
</evidence>
<dbReference type="InterPro" id="IPR043154">
    <property type="entry name" value="Sec-1-like_dom1"/>
</dbReference>
<reference evidence="3" key="1">
    <citation type="submission" date="2011-03" db="EMBL/GenBank/DDBJ databases">
        <title>The genome sequence of Vavraia culicis strain floridensis.</title>
        <authorList>
            <consortium name="The Broad Institute Genome Sequencing Platform"/>
            <person name="Cuomo C."/>
            <person name="Becnel J."/>
            <person name="Sanscrainte N."/>
            <person name="Young S.K."/>
            <person name="Zeng Q."/>
            <person name="Gargeya S."/>
            <person name="Fitzgerald M."/>
            <person name="Haas B."/>
            <person name="Abouelleil A."/>
            <person name="Alvarado L."/>
            <person name="Arachchi H.M."/>
            <person name="Berlin A."/>
            <person name="Chapman S.B."/>
            <person name="Gearin G."/>
            <person name="Goldberg J."/>
            <person name="Griggs A."/>
            <person name="Gujja S."/>
            <person name="Hansen M."/>
            <person name="Heiman D."/>
            <person name="Howarth C."/>
            <person name="Larimer J."/>
            <person name="Lui A."/>
            <person name="MacDonald P.J.P."/>
            <person name="McCowen C."/>
            <person name="Montmayeur A."/>
            <person name="Murphy C."/>
            <person name="Neiman D."/>
            <person name="Pearson M."/>
            <person name="Priest M."/>
            <person name="Roberts A."/>
            <person name="Saif S."/>
            <person name="Shea T."/>
            <person name="Sisk P."/>
            <person name="Stolte C."/>
            <person name="Sykes S."/>
            <person name="Wortman J."/>
            <person name="Nusbaum C."/>
            <person name="Birren B."/>
        </authorList>
    </citation>
    <scope>NUCLEOTIDE SEQUENCE [LARGE SCALE GENOMIC DNA]</scope>
    <source>
        <strain evidence="3">floridensis</strain>
    </source>
</reference>
<dbReference type="OrthoDB" id="2228at2759"/>
<dbReference type="GeneID" id="19878437"/>
<proteinExistence type="inferred from homology"/>
<dbReference type="FunCoup" id="L2GX95">
    <property type="interactions" value="83"/>
</dbReference>
<dbReference type="PANTHER" id="PTHR11679">
    <property type="entry name" value="VESICLE PROTEIN SORTING-ASSOCIATED"/>
    <property type="match status" value="1"/>
</dbReference>
<dbReference type="GO" id="GO:0016192">
    <property type="term" value="P:vesicle-mediated transport"/>
    <property type="evidence" value="ECO:0007669"/>
    <property type="project" value="InterPro"/>
</dbReference>
<dbReference type="Pfam" id="PF00995">
    <property type="entry name" value="Sec1"/>
    <property type="match status" value="1"/>
</dbReference>
<evidence type="ECO:0000313" key="2">
    <source>
        <dbReference type="EMBL" id="ELA47967.1"/>
    </source>
</evidence>
<dbReference type="VEuPathDB" id="MicrosporidiaDB:VCUG_00550"/>
<dbReference type="Proteomes" id="UP000011081">
    <property type="component" value="Unassembled WGS sequence"/>
</dbReference>
<dbReference type="InParanoid" id="L2GX95"/>
<dbReference type="STRING" id="948595.L2GX95"/>
<organism evidence="2 3">
    <name type="scientific">Vavraia culicis (isolate floridensis)</name>
    <name type="common">Microsporidian parasite</name>
    <dbReference type="NCBI Taxonomy" id="948595"/>
    <lineage>
        <taxon>Eukaryota</taxon>
        <taxon>Fungi</taxon>
        <taxon>Fungi incertae sedis</taxon>
        <taxon>Microsporidia</taxon>
        <taxon>Pleistophoridae</taxon>
        <taxon>Vavraia</taxon>
    </lineage>
</organism>
<dbReference type="InterPro" id="IPR043127">
    <property type="entry name" value="Sec-1-like_dom3a"/>
</dbReference>
<dbReference type="PIRSF" id="PIRSF005715">
    <property type="entry name" value="VPS45_Sec1"/>
    <property type="match status" value="1"/>
</dbReference>
<dbReference type="HOGENOM" id="CLU_009210_1_1_1"/>
<gene>
    <name evidence="2" type="ORF">VCUG_00550</name>
</gene>
<dbReference type="Gene3D" id="1.25.40.60">
    <property type="match status" value="1"/>
</dbReference>
<dbReference type="OMA" id="LNSACKM"/>
<dbReference type="AlphaFoldDB" id="L2GX95"/>
<evidence type="ECO:0000256" key="1">
    <source>
        <dbReference type="ARBA" id="ARBA00009884"/>
    </source>
</evidence>
<dbReference type="EMBL" id="GL877409">
    <property type="protein sequence ID" value="ELA47967.1"/>
    <property type="molecule type" value="Genomic_DNA"/>
</dbReference>
<dbReference type="Gene3D" id="3.40.50.2060">
    <property type="match status" value="1"/>
</dbReference>
<name>L2GX95_VAVCU</name>
<comment type="similarity">
    <text evidence="1">Belongs to the STXBP/unc-18/SEC1 family.</text>
</comment>
<dbReference type="RefSeq" id="XP_008073570.1">
    <property type="nucleotide sequence ID" value="XM_008075379.1"/>
</dbReference>
<dbReference type="InterPro" id="IPR036045">
    <property type="entry name" value="Sec1-like_sf"/>
</dbReference>
<dbReference type="Gene3D" id="3.40.50.1910">
    <property type="match status" value="1"/>
</dbReference>
<evidence type="ECO:0008006" key="4">
    <source>
        <dbReference type="Google" id="ProtNLM"/>
    </source>
</evidence>